<proteinExistence type="predicted"/>
<dbReference type="SUPFAM" id="SSF48173">
    <property type="entry name" value="Cryptochrome/photolyase FAD-binding domain"/>
    <property type="match status" value="1"/>
</dbReference>
<dbReference type="EC" id="4.1.99.3" evidence="5"/>
<dbReference type="GO" id="GO:0043153">
    <property type="term" value="P:entrainment of circadian clock by photoperiod"/>
    <property type="evidence" value="ECO:0007669"/>
    <property type="project" value="TreeGrafter"/>
</dbReference>
<name>A0A2Z2NLP3_9GAMM</name>
<evidence type="ECO:0000256" key="1">
    <source>
        <dbReference type="ARBA" id="ARBA00022630"/>
    </source>
</evidence>
<dbReference type="Pfam" id="PF03441">
    <property type="entry name" value="FAD_binding_7"/>
    <property type="match status" value="1"/>
</dbReference>
<dbReference type="AlphaFoldDB" id="A0A2Z2NLP3"/>
<dbReference type="GO" id="GO:0071949">
    <property type="term" value="F:FAD binding"/>
    <property type="evidence" value="ECO:0007669"/>
    <property type="project" value="TreeGrafter"/>
</dbReference>
<dbReference type="PANTHER" id="PTHR11455">
    <property type="entry name" value="CRYPTOCHROME"/>
    <property type="match status" value="1"/>
</dbReference>
<dbReference type="InterPro" id="IPR005101">
    <property type="entry name" value="Cryptochr/Photolyase_FAD-bd"/>
</dbReference>
<gene>
    <name evidence="5" type="primary">phrA_1</name>
    <name evidence="5" type="ORF">IMCC3135_02925</name>
</gene>
<dbReference type="InterPro" id="IPR002081">
    <property type="entry name" value="Cryptochrome/DNA_photolyase_1"/>
</dbReference>
<dbReference type="EMBL" id="CP018632">
    <property type="protein sequence ID" value="ASJ70698.1"/>
    <property type="molecule type" value="Genomic_DNA"/>
</dbReference>
<dbReference type="GO" id="GO:0032922">
    <property type="term" value="P:circadian regulation of gene expression"/>
    <property type="evidence" value="ECO:0007669"/>
    <property type="project" value="TreeGrafter"/>
</dbReference>
<dbReference type="GO" id="GO:0005737">
    <property type="term" value="C:cytoplasm"/>
    <property type="evidence" value="ECO:0007669"/>
    <property type="project" value="TreeGrafter"/>
</dbReference>
<evidence type="ECO:0000313" key="5">
    <source>
        <dbReference type="EMBL" id="ASJ70698.1"/>
    </source>
</evidence>
<feature type="binding site" evidence="3">
    <location>
        <position position="32"/>
    </location>
    <ligand>
        <name>FAD</name>
        <dbReference type="ChEBI" id="CHEBI:57692"/>
    </ligand>
</feature>
<keyword evidence="2 3" id="KW-0274">FAD</keyword>
<dbReference type="InterPro" id="IPR036134">
    <property type="entry name" value="Crypto/Photolyase_FAD-like_sf"/>
</dbReference>
<feature type="domain" description="Cryptochrome/DNA photolyase FAD-binding" evidence="4">
    <location>
        <begin position="78"/>
        <end position="196"/>
    </location>
</feature>
<keyword evidence="6" id="KW-1185">Reference proteome</keyword>
<keyword evidence="1 3" id="KW-0285">Flavoprotein</keyword>
<evidence type="ECO:0000259" key="4">
    <source>
        <dbReference type="Pfam" id="PF03441"/>
    </source>
</evidence>
<dbReference type="GO" id="GO:0003904">
    <property type="term" value="F:deoxyribodipyrimidine photo-lyase activity"/>
    <property type="evidence" value="ECO:0007669"/>
    <property type="project" value="UniProtKB-EC"/>
</dbReference>
<dbReference type="Gene3D" id="1.25.40.80">
    <property type="match status" value="1"/>
</dbReference>
<evidence type="ECO:0000256" key="3">
    <source>
        <dbReference type="PIRSR" id="PIRSR602081-1"/>
    </source>
</evidence>
<reference evidence="5 6" key="1">
    <citation type="submission" date="2016-12" db="EMBL/GenBank/DDBJ databases">
        <authorList>
            <person name="Song W.-J."/>
            <person name="Kurnit D.M."/>
        </authorList>
    </citation>
    <scope>NUCLEOTIDE SEQUENCE [LARGE SCALE GENOMIC DNA]</scope>
    <source>
        <strain evidence="5 6">IMCC3135</strain>
    </source>
</reference>
<feature type="binding site" evidence="3">
    <location>
        <begin position="79"/>
        <end position="86"/>
    </location>
    <ligand>
        <name>FAD</name>
        <dbReference type="ChEBI" id="CHEBI:57692"/>
    </ligand>
</feature>
<dbReference type="PANTHER" id="PTHR11455:SF18">
    <property type="entry name" value="SI:CH1073-390K14.1"/>
    <property type="match status" value="1"/>
</dbReference>
<dbReference type="KEGG" id="gai:IMCC3135_02925"/>
<dbReference type="RefSeq" id="WP_088916215.1">
    <property type="nucleotide sequence ID" value="NZ_CP018632.1"/>
</dbReference>
<feature type="binding site" evidence="3">
    <location>
        <begin position="173"/>
        <end position="175"/>
    </location>
    <ligand>
        <name>FAD</name>
        <dbReference type="ChEBI" id="CHEBI:57692"/>
    </ligand>
</feature>
<accession>A0A2Z2NLP3</accession>
<protein>
    <submittedName>
        <fullName evidence="5">Deoxyribodipyrimidine photo-lyase</fullName>
        <ecNumber evidence="5">4.1.99.3</ecNumber>
    </submittedName>
</protein>
<organism evidence="5 6">
    <name type="scientific">Granulosicoccus antarcticus IMCC3135</name>
    <dbReference type="NCBI Taxonomy" id="1192854"/>
    <lineage>
        <taxon>Bacteria</taxon>
        <taxon>Pseudomonadati</taxon>
        <taxon>Pseudomonadota</taxon>
        <taxon>Gammaproteobacteria</taxon>
        <taxon>Chromatiales</taxon>
        <taxon>Granulosicoccaceae</taxon>
        <taxon>Granulosicoccus</taxon>
    </lineage>
</organism>
<dbReference type="Gene3D" id="1.10.579.10">
    <property type="entry name" value="DNA Cyclobutane Dipyrimidine Photolyase, subunit A, domain 3"/>
    <property type="match status" value="1"/>
</dbReference>
<sequence length="373" mass="42271">MSAVITAPGLDHFLVEINEVLARLADIDPHEYDRTRNYLDGATTWCGPFLTHGVISTSDVAQAVLAKHPAKSCYRLLFELAWREYFHRNWQLEGDAIFTDMRHAQPGVQHNHAPTALLNGATGIEAIDTTVQHLLYEGTLHNHARMWVAAIACNLAHTHWLEPARWLHYHLLDGDLASNTLSWQWVAGSFSDKQYIANQENLNRFAGTEQQGSWLDVSYEELPTLALPEALQLRQAPNLESSLPGIPLDELTLEHDAPLALHSIWNLDPRWRTDINQHIVFVDAELNTRWPMAAQRWQLIEHWAQRCGAILVHGSIEALHHHLSGSEVVRLEYPACDSWPGTVEPRNWLYPLPAEAFPSFSKFWKQVKGSAGL</sequence>
<evidence type="ECO:0000256" key="2">
    <source>
        <dbReference type="ARBA" id="ARBA00022827"/>
    </source>
</evidence>
<comment type="cofactor">
    <cofactor evidence="3">
        <name>FAD</name>
        <dbReference type="ChEBI" id="CHEBI:57692"/>
    </cofactor>
    <text evidence="3">Binds 1 FAD per subunit.</text>
</comment>
<dbReference type="OrthoDB" id="9772484at2"/>
<evidence type="ECO:0000313" key="6">
    <source>
        <dbReference type="Proteomes" id="UP000250079"/>
    </source>
</evidence>
<dbReference type="GO" id="GO:0003677">
    <property type="term" value="F:DNA binding"/>
    <property type="evidence" value="ECO:0007669"/>
    <property type="project" value="TreeGrafter"/>
</dbReference>
<keyword evidence="5" id="KW-0456">Lyase</keyword>
<dbReference type="Proteomes" id="UP000250079">
    <property type="component" value="Chromosome"/>
</dbReference>